<evidence type="ECO:0000313" key="1">
    <source>
        <dbReference type="EMBL" id="SJZ86517.1"/>
    </source>
</evidence>
<keyword evidence="1" id="KW-0255">Endonuclease</keyword>
<dbReference type="Pfam" id="PF09563">
    <property type="entry name" value="RE_LlaJI"/>
    <property type="match status" value="1"/>
</dbReference>
<accession>A0A1T4P5B2</accession>
<keyword evidence="1" id="KW-0378">Hydrolase</keyword>
<dbReference type="OrthoDB" id="9762266at2"/>
<dbReference type="InterPro" id="IPR018579">
    <property type="entry name" value="Restrct_endonuc_II_LlaJI"/>
</dbReference>
<organism evidence="1 2">
    <name type="scientific">Treponema berlinense</name>
    <dbReference type="NCBI Taxonomy" id="225004"/>
    <lineage>
        <taxon>Bacteria</taxon>
        <taxon>Pseudomonadati</taxon>
        <taxon>Spirochaetota</taxon>
        <taxon>Spirochaetia</taxon>
        <taxon>Spirochaetales</taxon>
        <taxon>Treponemataceae</taxon>
        <taxon>Treponema</taxon>
    </lineage>
</organism>
<dbReference type="GeneID" id="303367673"/>
<gene>
    <name evidence="1" type="ORF">SAMN02745152_01440</name>
</gene>
<dbReference type="RefSeq" id="WP_078931180.1">
    <property type="nucleotide sequence ID" value="NZ_FUXC01000008.1"/>
</dbReference>
<proteinExistence type="predicted"/>
<evidence type="ECO:0000313" key="2">
    <source>
        <dbReference type="Proteomes" id="UP000190395"/>
    </source>
</evidence>
<keyword evidence="2" id="KW-1185">Reference proteome</keyword>
<reference evidence="1 2" key="1">
    <citation type="submission" date="2017-02" db="EMBL/GenBank/DDBJ databases">
        <authorList>
            <person name="Peterson S.W."/>
        </authorList>
    </citation>
    <scope>NUCLEOTIDE SEQUENCE [LARGE SCALE GENOMIC DNA]</scope>
    <source>
        <strain evidence="1 2">ATCC BAA-909</strain>
    </source>
</reference>
<protein>
    <submittedName>
        <fullName evidence="1">LlaJI restriction endonuclease</fullName>
    </submittedName>
</protein>
<dbReference type="Proteomes" id="UP000190395">
    <property type="component" value="Unassembled WGS sequence"/>
</dbReference>
<dbReference type="EMBL" id="FUXC01000008">
    <property type="protein sequence ID" value="SJZ86517.1"/>
    <property type="molecule type" value="Genomic_DNA"/>
</dbReference>
<dbReference type="STRING" id="225004.SAMN02745152_01440"/>
<dbReference type="GO" id="GO:0004519">
    <property type="term" value="F:endonuclease activity"/>
    <property type="evidence" value="ECO:0007669"/>
    <property type="project" value="UniProtKB-KW"/>
</dbReference>
<name>A0A1T4P5B2_9SPIR</name>
<keyword evidence="1" id="KW-0540">Nuclease</keyword>
<sequence length="452" mass="52575">MKNKNEMKSRNSLSSCCVYFGEDKSDAESLSEKFVGLKCTDGKLKIYFPVGYRKPDEKNNSPAEIEKEVRRNILNLIQILRRFGEKEDNLSALPLPVKNQKVDFPIHAYLFIIRDFLSNGYYVQKETLYSKTPGGKVSWNRTIKSVKPQFLDFQPFYFDFITQKINYSQTELISQIHRFCVHECFSKLGFLFSGFMPEKPELKLNKNLFVATIKKAVAQTFNENNLLLFKSMLDVLNFLDENSENKEFIYGTQNFHIIWEKMIDCIFGESKKENFYPKVYWKLKNGNGSEERYYFKTDEKRNTLRPDTIMITNRGKKRQKIFVLDSKYYRYGATGIKNHLPDSASIVKQFAYAEYIEKNASIPSDVKNNRTENSIFNAFIMPACTEQIKNIGYASADYILTEKDSSDVSCVPEKSWHKIHGILLDTKTIMEHAAKKDNELIDQLAAAIEENR</sequence>
<dbReference type="AlphaFoldDB" id="A0A1T4P5B2"/>